<keyword evidence="2" id="KW-0812">Transmembrane</keyword>
<reference evidence="4 5" key="1">
    <citation type="submission" date="2016-10" db="EMBL/GenBank/DDBJ databases">
        <authorList>
            <person name="de Groot N.N."/>
        </authorList>
    </citation>
    <scope>NUCLEOTIDE SEQUENCE [LARGE SCALE GENOMIC DNA]</scope>
    <source>
        <strain evidence="4 5">CGMCC 1.10449</strain>
    </source>
</reference>
<dbReference type="PANTHER" id="PTHR42736">
    <property type="entry name" value="PROTEIN-GLUTAMINE GAMMA-GLUTAMYLTRANSFERASE"/>
    <property type="match status" value="1"/>
</dbReference>
<sequence length="724" mass="83984">MKMKIPLLYTSILYICAFVLFLEWLYPVNVIGDVNNLTVFILFTIFCFFISMLQIEWYISMPLKGFGLLFIINSLFLTHLLFSKLWFDQLFMEISFNINVLFSQQWYELTPLFRSVLFLLLIWLMSYLLHYWFIVMKRIFLFVLLTIIYITVLDTFTIYEADAAIVRTFIVSFVALGMTNFFKEIDREAIRFSWLKKSPIWVVPLITIVLFSTLIGFAAPKFDPQWPDPVPFLKSTAENAGSSDAGSGVSKVGYGGNDSRLGGSFVQDYTPVFQAAAKDDHYWRVETKDVYTGKGWEKSQDPQYELQQNNAISLETFADSVETEKFTTTLDFQGNNNMEKLIYPYGISGVETTQNVGLMLDSQFGEIRTELEGSSLRLNNYTITYERPSFAIDELRKVSDEDPASLNERYTQLPDSLPERVGELAAEVTAEDDNRYDKARSLESYFSRNGFVYQISDVPVPNENQDYVDQFLFDSKAGYCDNYSTSMIVMLRSLDIPARWVKGFTSGEIVEEGENQNSYDIYEVTNSNAHSWVEVYFPDKGWVPFEPTQGFPNMAEFHFNSDSTSENDDEYEAPETESEQEQLPEENESETSSSTSNTSNFEVNWWYVLIGLTVILLFTFIIYLTRFRWKTVYLNMKIKNKGDAKTYQNAYHHLLNVLAHNGFPKDADQTLREYSKRIDSLYGSNTMKRLTSHYERILYKNELDTEEAVNLRQLWKNLIKRIMA</sequence>
<dbReference type="InterPro" id="IPR052901">
    <property type="entry name" value="Bact_TGase-like"/>
</dbReference>
<feature type="transmembrane region" description="Helical" evidence="2">
    <location>
        <begin position="202"/>
        <end position="219"/>
    </location>
</feature>
<feature type="region of interest" description="Disordered" evidence="1">
    <location>
        <begin position="556"/>
        <end position="598"/>
    </location>
</feature>
<keyword evidence="5" id="KW-1185">Reference proteome</keyword>
<evidence type="ECO:0000256" key="2">
    <source>
        <dbReference type="SAM" id="Phobius"/>
    </source>
</evidence>
<organism evidence="4 5">
    <name type="scientific">Virgibacillus salinus</name>
    <dbReference type="NCBI Taxonomy" id="553311"/>
    <lineage>
        <taxon>Bacteria</taxon>
        <taxon>Bacillati</taxon>
        <taxon>Bacillota</taxon>
        <taxon>Bacilli</taxon>
        <taxon>Bacillales</taxon>
        <taxon>Bacillaceae</taxon>
        <taxon>Virgibacillus</taxon>
    </lineage>
</organism>
<evidence type="ECO:0000256" key="1">
    <source>
        <dbReference type="SAM" id="MobiDB-lite"/>
    </source>
</evidence>
<feature type="transmembrane region" description="Helical" evidence="2">
    <location>
        <begin position="7"/>
        <end position="26"/>
    </location>
</feature>
<evidence type="ECO:0000313" key="5">
    <source>
        <dbReference type="Proteomes" id="UP000199444"/>
    </source>
</evidence>
<feature type="transmembrane region" description="Helical" evidence="2">
    <location>
        <begin position="165"/>
        <end position="182"/>
    </location>
</feature>
<feature type="transmembrane region" description="Helical" evidence="2">
    <location>
        <begin position="112"/>
        <end position="132"/>
    </location>
</feature>
<feature type="transmembrane region" description="Helical" evidence="2">
    <location>
        <begin position="605"/>
        <end position="624"/>
    </location>
</feature>
<dbReference type="Gene3D" id="3.10.620.30">
    <property type="match status" value="1"/>
</dbReference>
<keyword evidence="2" id="KW-1133">Transmembrane helix</keyword>
<dbReference type="InterPro" id="IPR002931">
    <property type="entry name" value="Transglutaminase-like"/>
</dbReference>
<gene>
    <name evidence="4" type="ORF">SAMN05216231_3700</name>
</gene>
<feature type="transmembrane region" description="Helical" evidence="2">
    <location>
        <begin position="38"/>
        <end position="59"/>
    </location>
</feature>
<evidence type="ECO:0000259" key="3">
    <source>
        <dbReference type="SMART" id="SM00460"/>
    </source>
</evidence>
<dbReference type="AlphaFoldDB" id="A0A1H1GFZ7"/>
<feature type="compositionally biased region" description="Acidic residues" evidence="1">
    <location>
        <begin position="565"/>
        <end position="589"/>
    </location>
</feature>
<dbReference type="InterPro" id="IPR038765">
    <property type="entry name" value="Papain-like_cys_pep_sf"/>
</dbReference>
<dbReference type="STRING" id="553311.SAMN05216231_3700"/>
<proteinExistence type="predicted"/>
<accession>A0A1H1GFZ7</accession>
<dbReference type="SUPFAM" id="SSF54001">
    <property type="entry name" value="Cysteine proteinases"/>
    <property type="match status" value="1"/>
</dbReference>
<dbReference type="RefSeq" id="WP_092494407.1">
    <property type="nucleotide sequence ID" value="NZ_FNKD01000005.1"/>
</dbReference>
<name>A0A1H1GFZ7_9BACI</name>
<dbReference type="PANTHER" id="PTHR42736:SF1">
    <property type="entry name" value="PROTEIN-GLUTAMINE GAMMA-GLUTAMYLTRANSFERASE"/>
    <property type="match status" value="1"/>
</dbReference>
<evidence type="ECO:0000313" key="4">
    <source>
        <dbReference type="EMBL" id="SDR12130.1"/>
    </source>
</evidence>
<keyword evidence="2" id="KW-0472">Membrane</keyword>
<dbReference type="Pfam" id="PF13559">
    <property type="entry name" value="DUF4129"/>
    <property type="match status" value="1"/>
</dbReference>
<feature type="transmembrane region" description="Helical" evidence="2">
    <location>
        <begin position="66"/>
        <end position="87"/>
    </location>
</feature>
<feature type="domain" description="Transglutaminase-like" evidence="3">
    <location>
        <begin position="472"/>
        <end position="549"/>
    </location>
</feature>
<dbReference type="Pfam" id="PF01841">
    <property type="entry name" value="Transglut_core"/>
    <property type="match status" value="1"/>
</dbReference>
<dbReference type="SMART" id="SM00460">
    <property type="entry name" value="TGc"/>
    <property type="match status" value="1"/>
</dbReference>
<dbReference type="InterPro" id="IPR025403">
    <property type="entry name" value="TgpA-like_C"/>
</dbReference>
<feature type="transmembrane region" description="Helical" evidence="2">
    <location>
        <begin position="139"/>
        <end position="159"/>
    </location>
</feature>
<dbReference type="Proteomes" id="UP000199444">
    <property type="component" value="Unassembled WGS sequence"/>
</dbReference>
<dbReference type="EMBL" id="FNKD01000005">
    <property type="protein sequence ID" value="SDR12130.1"/>
    <property type="molecule type" value="Genomic_DNA"/>
</dbReference>
<protein>
    <recommendedName>
        <fullName evidence="3">Transglutaminase-like domain-containing protein</fullName>
    </recommendedName>
</protein>